<sequence length="962" mass="101101">MAKTVEILELVGKDSTAGAFAAALRSLNQLQAQVQRMQSQSAALRNAFAGFASLNFAQSLVSGFDRAIERARKLQDEMNNVRRLTQDSLQANIERRAAERGQSEPNGVSKLFGTIDYNLDLQALNKLVLQQSRESGRPEAQIMGAAGALFAAGANLQQVTQILPAAVQAALVEGSQNIAGMGADYMNILRALDASGNRAKDPEKLKEDVNFARATAGYVADKTRLSPSEVLPAIKEALPYIQLRAKRDAPVLGKDVDTLIKQYMSQALGTAVALGNQYKPGEISTYQRSLEAKLMDPTDEAIKVARGEKVNPNNFYTFDNRDPLAGSRAIAGRLGAGDIGFEKLYNGNKKFKAAFDKEYADSVKAGKNVYEVSDRLVELVNKFDPMKDSAKSAMRTKIDKAQINSAVSANPDAFLRETARMNAQGTMQNFTDSEHAAKAFAARDQLGEDNAGKVYRAGTDPAQLAKLNKDVDRVGTSMGVMLDRLKSGFERISNRFIENVADVARTPDGNPIKNPINVQDEKGNTVLSHRLPDSAPLATLMQTVTAAAEAVSDFIARSRDLVNTIVRTSMAATGMGLAFGAMKLGMIATTAASTALMGGLTGLLGVMRAMSRLTLIGGFLALSYAIGELSARMKDFSIASFVDAFRDLDFITQAAAVFGSVAVAIGVLGPVVTAAATALTGLAAAATAAGAALAPIVAIVAAVAIGAYGIRASWSAASETIGRAAAAFVGVYNAARDLHAGIAGLDMSAIGTALVNGLQSGVTALYESAKVVGLGIVTGIGAIFGADAPALWKKLESGLDVFVSSAVANVQRIGSAIAELASSIPNPFASWVDSLSSAIDKLKALLGMSTGAKPVVPDVRTPQGLFTAPQLQPGDRSVINPDGTEDYIPGPVAPKPQTFQEQGIRGGLRQGAGDAQPVKLDGPVEVQGETRVRLDVQYNGPITGEKQKDSVVKLDTGRSSVG</sequence>
<feature type="transmembrane region" description="Helical" evidence="3">
    <location>
        <begin position="584"/>
        <end position="606"/>
    </location>
</feature>
<dbReference type="RefSeq" id="WP_054357533.1">
    <property type="nucleotide sequence ID" value="NZ_LJYW01000001.1"/>
</dbReference>
<reference evidence="4 5" key="2">
    <citation type="submission" date="2015-10" db="EMBL/GenBank/DDBJ databases">
        <title>Draft Genome Sequence of Prosthecomicrobium hirschii ATCC 27832.</title>
        <authorList>
            <person name="Daniel J."/>
            <person name="Givan S.A."/>
            <person name="Brun Y.V."/>
            <person name="Brown P.J."/>
        </authorList>
    </citation>
    <scope>NUCLEOTIDE SEQUENCE [LARGE SCALE GENOMIC DNA]</scope>
    <source>
        <strain evidence="4 5">16</strain>
    </source>
</reference>
<dbReference type="Proteomes" id="UP000048984">
    <property type="component" value="Unassembled WGS sequence"/>
</dbReference>
<keyword evidence="3" id="KW-0472">Membrane</keyword>
<feature type="transmembrane region" description="Helical" evidence="3">
    <location>
        <begin position="613"/>
        <end position="631"/>
    </location>
</feature>
<feature type="region of interest" description="Disordered" evidence="2">
    <location>
        <begin position="938"/>
        <end position="962"/>
    </location>
</feature>
<dbReference type="STRING" id="665126.ABB55_03295"/>
<evidence type="ECO:0000256" key="1">
    <source>
        <dbReference type="SAM" id="Coils"/>
    </source>
</evidence>
<keyword evidence="3" id="KW-0812">Transmembrane</keyword>
<organism evidence="4 5">
    <name type="scientific">Prosthecodimorpha hirschii</name>
    <dbReference type="NCBI Taxonomy" id="665126"/>
    <lineage>
        <taxon>Bacteria</taxon>
        <taxon>Pseudomonadati</taxon>
        <taxon>Pseudomonadota</taxon>
        <taxon>Alphaproteobacteria</taxon>
        <taxon>Hyphomicrobiales</taxon>
        <taxon>Ancalomicrobiaceae</taxon>
        <taxon>Prosthecodimorpha</taxon>
    </lineage>
</organism>
<dbReference type="EMBL" id="LJYW01000001">
    <property type="protein sequence ID" value="KPL51371.1"/>
    <property type="molecule type" value="Genomic_DNA"/>
</dbReference>
<gene>
    <name evidence="4" type="ORF">ABB55_03295</name>
</gene>
<reference evidence="4 5" key="1">
    <citation type="submission" date="2015-09" db="EMBL/GenBank/DDBJ databases">
        <authorList>
            <person name="Jackson K.R."/>
            <person name="Lunt B.L."/>
            <person name="Fisher J.N.B."/>
            <person name="Gardner A.V."/>
            <person name="Bailey M.E."/>
            <person name="Deus L.M."/>
            <person name="Earl A.S."/>
            <person name="Gibby P.D."/>
            <person name="Hartmann K.A."/>
            <person name="Liu J.E."/>
            <person name="Manci A.M."/>
            <person name="Nielsen D.A."/>
            <person name="Solomon M.B."/>
            <person name="Breakwell D.P."/>
            <person name="Burnett S.H."/>
            <person name="Grose J.H."/>
        </authorList>
    </citation>
    <scope>NUCLEOTIDE SEQUENCE [LARGE SCALE GENOMIC DNA]</scope>
    <source>
        <strain evidence="4 5">16</strain>
    </source>
</reference>
<dbReference type="AlphaFoldDB" id="A0A0P6WA71"/>
<evidence type="ECO:0000313" key="5">
    <source>
        <dbReference type="Proteomes" id="UP000048984"/>
    </source>
</evidence>
<accession>A0A0P6WA71</accession>
<keyword evidence="3" id="KW-1133">Transmembrane helix</keyword>
<proteinExistence type="predicted"/>
<evidence type="ECO:0000256" key="3">
    <source>
        <dbReference type="SAM" id="Phobius"/>
    </source>
</evidence>
<feature type="compositionally biased region" description="Basic and acidic residues" evidence="2">
    <location>
        <begin position="945"/>
        <end position="956"/>
    </location>
</feature>
<keyword evidence="5" id="KW-1185">Reference proteome</keyword>
<keyword evidence="1" id="KW-0175">Coiled coil</keyword>
<evidence type="ECO:0000256" key="2">
    <source>
        <dbReference type="SAM" id="MobiDB-lite"/>
    </source>
</evidence>
<protein>
    <submittedName>
        <fullName evidence="4">Uncharacterized protein</fullName>
    </submittedName>
</protein>
<comment type="caution">
    <text evidence="4">The sequence shown here is derived from an EMBL/GenBank/DDBJ whole genome shotgun (WGS) entry which is preliminary data.</text>
</comment>
<feature type="transmembrane region" description="Helical" evidence="3">
    <location>
        <begin position="651"/>
        <end position="675"/>
    </location>
</feature>
<name>A0A0P6WA71_9HYPH</name>
<feature type="coiled-coil region" evidence="1">
    <location>
        <begin position="20"/>
        <end position="84"/>
    </location>
</feature>
<feature type="transmembrane region" description="Helical" evidence="3">
    <location>
        <begin position="682"/>
        <end position="710"/>
    </location>
</feature>
<evidence type="ECO:0000313" key="4">
    <source>
        <dbReference type="EMBL" id="KPL51371.1"/>
    </source>
</evidence>